<keyword evidence="5" id="KW-0998">Cell outer membrane</keyword>
<feature type="repeat" description="TPR" evidence="6">
    <location>
        <begin position="216"/>
        <end position="249"/>
    </location>
</feature>
<name>A0A4R0NG59_9SPHI</name>
<evidence type="ECO:0000256" key="5">
    <source>
        <dbReference type="ARBA" id="ARBA00023237"/>
    </source>
</evidence>
<evidence type="ECO:0000313" key="10">
    <source>
        <dbReference type="Proteomes" id="UP000291117"/>
    </source>
</evidence>
<dbReference type="AlphaFoldDB" id="A0A4R0NG59"/>
<comment type="similarity">
    <text evidence="2">Belongs to the SusD family.</text>
</comment>
<reference evidence="9 10" key="1">
    <citation type="submission" date="2019-02" db="EMBL/GenBank/DDBJ databases">
        <title>Pedobacter sp. RP-3-8 sp. nov., isolated from Arctic soil.</title>
        <authorList>
            <person name="Dahal R.H."/>
        </authorList>
    </citation>
    <scope>NUCLEOTIDE SEQUENCE [LARGE SCALE GENOMIC DNA]</scope>
    <source>
        <strain evidence="9 10">RP-3-8</strain>
    </source>
</reference>
<sequence>MKTHRILLPLLILGIVFSSCEKYLDVKSENTQAFIETAEDCQLVLDNYAAMNVGYPSDGEASADDYYLRESTYSGSATDLENKALYTWEPAAQRESSTPQWINPYKVVFNANLVLEALEKLKGGSTSQATLDALRGSALFFRSYAFWTLAQQYANAYLPATAGQDAGIPLRLSPDFNDQYGRGTVQQTYDRITQDLQEAAGLLPPASLVSARPNKAAAYAMLARTYLSMEDYPKALTNAESALATLPADHLLDFNNLLDMDPPFLRFNKEVIFHSVMVGQPLINPNTFGARIVPELVDAYADNDLRKDLFLAPNTGSAHVGTFRFRGNYDETTTSALFNGLAADEMYLIKAECYARANNIPAAMTALNTLLVTRWATGTYVNMTAGSVDEALTKILAERRKELLMRGLRWTDLRRLNRDNRFKVNIERKLARADKTLYIVSTLPANDLRYTLLIPRQVIRNTGAEQNPR</sequence>
<dbReference type="GO" id="GO:0009279">
    <property type="term" value="C:cell outer membrane"/>
    <property type="evidence" value="ECO:0007669"/>
    <property type="project" value="UniProtKB-SubCell"/>
</dbReference>
<dbReference type="Pfam" id="PF07980">
    <property type="entry name" value="SusD_RagB"/>
    <property type="match status" value="1"/>
</dbReference>
<organism evidence="9 10">
    <name type="scientific">Pedobacter hiemivivus</name>
    <dbReference type="NCBI Taxonomy" id="2530454"/>
    <lineage>
        <taxon>Bacteria</taxon>
        <taxon>Pseudomonadati</taxon>
        <taxon>Bacteroidota</taxon>
        <taxon>Sphingobacteriia</taxon>
        <taxon>Sphingobacteriales</taxon>
        <taxon>Sphingobacteriaceae</taxon>
        <taxon>Pedobacter</taxon>
    </lineage>
</organism>
<dbReference type="OrthoDB" id="653598at2"/>
<evidence type="ECO:0000259" key="7">
    <source>
        <dbReference type="Pfam" id="PF07980"/>
    </source>
</evidence>
<comment type="subcellular location">
    <subcellularLocation>
        <location evidence="1">Cell outer membrane</location>
    </subcellularLocation>
</comment>
<comment type="caution">
    <text evidence="9">The sequence shown here is derived from an EMBL/GenBank/DDBJ whole genome shotgun (WGS) entry which is preliminary data.</text>
</comment>
<evidence type="ECO:0000256" key="1">
    <source>
        <dbReference type="ARBA" id="ARBA00004442"/>
    </source>
</evidence>
<dbReference type="PROSITE" id="PS51257">
    <property type="entry name" value="PROKAR_LIPOPROTEIN"/>
    <property type="match status" value="1"/>
</dbReference>
<proteinExistence type="inferred from homology"/>
<feature type="domain" description="RagB/SusD" evidence="7">
    <location>
        <begin position="345"/>
        <end position="427"/>
    </location>
</feature>
<dbReference type="Proteomes" id="UP000291117">
    <property type="component" value="Unassembled WGS sequence"/>
</dbReference>
<dbReference type="PROSITE" id="PS50005">
    <property type="entry name" value="TPR"/>
    <property type="match status" value="1"/>
</dbReference>
<keyword evidence="10" id="KW-1185">Reference proteome</keyword>
<dbReference type="RefSeq" id="WP_131606783.1">
    <property type="nucleotide sequence ID" value="NZ_SJSM01000001.1"/>
</dbReference>
<protein>
    <submittedName>
        <fullName evidence="9">RagB/SusD family nutrient uptake outer membrane protein</fullName>
    </submittedName>
</protein>
<evidence type="ECO:0000313" key="9">
    <source>
        <dbReference type="EMBL" id="TCC99510.1"/>
    </source>
</evidence>
<dbReference type="SUPFAM" id="SSF48452">
    <property type="entry name" value="TPR-like"/>
    <property type="match status" value="1"/>
</dbReference>
<gene>
    <name evidence="9" type="ORF">EZ444_02210</name>
</gene>
<evidence type="ECO:0000256" key="4">
    <source>
        <dbReference type="ARBA" id="ARBA00023136"/>
    </source>
</evidence>
<dbReference type="EMBL" id="SJSM01000001">
    <property type="protein sequence ID" value="TCC99510.1"/>
    <property type="molecule type" value="Genomic_DNA"/>
</dbReference>
<dbReference type="InterPro" id="IPR011990">
    <property type="entry name" value="TPR-like_helical_dom_sf"/>
</dbReference>
<dbReference type="Gene3D" id="1.25.40.390">
    <property type="match status" value="1"/>
</dbReference>
<dbReference type="InterPro" id="IPR012944">
    <property type="entry name" value="SusD_RagB_dom"/>
</dbReference>
<evidence type="ECO:0000256" key="6">
    <source>
        <dbReference type="PROSITE-ProRule" id="PRU00339"/>
    </source>
</evidence>
<evidence type="ECO:0000256" key="2">
    <source>
        <dbReference type="ARBA" id="ARBA00006275"/>
    </source>
</evidence>
<feature type="domain" description="SusD-like N-terminal" evidence="8">
    <location>
        <begin position="22"/>
        <end position="227"/>
    </location>
</feature>
<dbReference type="Pfam" id="PF14322">
    <property type="entry name" value="SusD-like_3"/>
    <property type="match status" value="1"/>
</dbReference>
<keyword evidence="3" id="KW-0732">Signal</keyword>
<keyword evidence="4" id="KW-0472">Membrane</keyword>
<accession>A0A4R0NG59</accession>
<dbReference type="InterPro" id="IPR019734">
    <property type="entry name" value="TPR_rpt"/>
</dbReference>
<dbReference type="InterPro" id="IPR033985">
    <property type="entry name" value="SusD-like_N"/>
</dbReference>
<evidence type="ECO:0000259" key="8">
    <source>
        <dbReference type="Pfam" id="PF14322"/>
    </source>
</evidence>
<evidence type="ECO:0000256" key="3">
    <source>
        <dbReference type="ARBA" id="ARBA00022729"/>
    </source>
</evidence>
<keyword evidence="6" id="KW-0802">TPR repeat</keyword>